<evidence type="ECO:0000313" key="7">
    <source>
        <dbReference type="Proteomes" id="UP000544222"/>
    </source>
</evidence>
<dbReference type="RefSeq" id="WP_183413452.1">
    <property type="nucleotide sequence ID" value="NZ_JACHYB010000001.1"/>
</dbReference>
<protein>
    <recommendedName>
        <fullName evidence="5">Glycoside hydrolase family 5 domain-containing protein</fullName>
    </recommendedName>
</protein>
<evidence type="ECO:0000256" key="1">
    <source>
        <dbReference type="ARBA" id="ARBA00022801"/>
    </source>
</evidence>
<comment type="similarity">
    <text evidence="3">Belongs to the glycosyl hydrolase 5 (cellulase A) family.</text>
</comment>
<evidence type="ECO:0000259" key="5">
    <source>
        <dbReference type="Pfam" id="PF00150"/>
    </source>
</evidence>
<dbReference type="SUPFAM" id="SSF51445">
    <property type="entry name" value="(Trans)glycosidases"/>
    <property type="match status" value="1"/>
</dbReference>
<proteinExistence type="inferred from homology"/>
<evidence type="ECO:0000313" key="6">
    <source>
        <dbReference type="EMBL" id="MBB3187723.1"/>
    </source>
</evidence>
<evidence type="ECO:0000256" key="2">
    <source>
        <dbReference type="ARBA" id="ARBA00023295"/>
    </source>
</evidence>
<dbReference type="PANTHER" id="PTHR34142">
    <property type="entry name" value="ENDO-BETA-1,4-GLUCANASE A"/>
    <property type="match status" value="1"/>
</dbReference>
<feature type="domain" description="Glycoside hydrolase family 5" evidence="5">
    <location>
        <begin position="65"/>
        <end position="325"/>
    </location>
</feature>
<keyword evidence="7" id="KW-1185">Reference proteome</keyword>
<reference evidence="6 7" key="1">
    <citation type="submission" date="2020-08" db="EMBL/GenBank/DDBJ databases">
        <title>Genomic Encyclopedia of Type Strains, Phase IV (KMG-IV): sequencing the most valuable type-strain genomes for metagenomic binning, comparative biology and taxonomic classification.</title>
        <authorList>
            <person name="Goeker M."/>
        </authorList>
    </citation>
    <scope>NUCLEOTIDE SEQUENCE [LARGE SCALE GENOMIC DNA]</scope>
    <source>
        <strain evidence="6 7">DSM 27471</strain>
    </source>
</reference>
<dbReference type="Gene3D" id="3.20.20.80">
    <property type="entry name" value="Glycosidases"/>
    <property type="match status" value="1"/>
</dbReference>
<keyword evidence="2 3" id="KW-0326">Glycosidase</keyword>
<keyword evidence="1 3" id="KW-0378">Hydrolase</keyword>
<name>A0A7W5DT19_9PORP</name>
<dbReference type="EMBL" id="JACHYB010000001">
    <property type="protein sequence ID" value="MBB3187723.1"/>
    <property type="molecule type" value="Genomic_DNA"/>
</dbReference>
<keyword evidence="4" id="KW-0732">Signal</keyword>
<dbReference type="AlphaFoldDB" id="A0A7W5DT19"/>
<organism evidence="6 7">
    <name type="scientific">Microbacter margulisiae</name>
    <dbReference type="NCBI Taxonomy" id="1350067"/>
    <lineage>
        <taxon>Bacteria</taxon>
        <taxon>Pseudomonadati</taxon>
        <taxon>Bacteroidota</taxon>
        <taxon>Bacteroidia</taxon>
        <taxon>Bacteroidales</taxon>
        <taxon>Porphyromonadaceae</taxon>
        <taxon>Microbacter</taxon>
    </lineage>
</organism>
<dbReference type="PANTHER" id="PTHR34142:SF1">
    <property type="entry name" value="GLYCOSIDE HYDROLASE FAMILY 5 DOMAIN-CONTAINING PROTEIN"/>
    <property type="match status" value="1"/>
</dbReference>
<comment type="caution">
    <text evidence="6">The sequence shown here is derived from an EMBL/GenBank/DDBJ whole genome shotgun (WGS) entry which is preliminary data.</text>
</comment>
<feature type="chain" id="PRO_5031323193" description="Glycoside hydrolase family 5 domain-containing protein" evidence="4">
    <location>
        <begin position="22"/>
        <end position="358"/>
    </location>
</feature>
<dbReference type="Proteomes" id="UP000544222">
    <property type="component" value="Unassembled WGS sequence"/>
</dbReference>
<accession>A0A7W5DT19</accession>
<dbReference type="GO" id="GO:0004553">
    <property type="term" value="F:hydrolase activity, hydrolyzing O-glycosyl compounds"/>
    <property type="evidence" value="ECO:0007669"/>
    <property type="project" value="InterPro"/>
</dbReference>
<dbReference type="Pfam" id="PF00150">
    <property type="entry name" value="Cellulase"/>
    <property type="match status" value="1"/>
</dbReference>
<sequence length="358" mass="41122">MRKKIILLSMFIGLMVNISQSVSSQTVQPAFHHWWEDNTVYNSTPAPNAKLLPRISVKGNRFVNPQGIPVLFRGLSIADPDKIEHQGQWNKALFVRIKQLGAMVVRIPVHPIAWRERTPANYLKLLDQAVEWCTETGLYVDIDWHSIGNLDEGLFQDPMYVTTKAETFNFWRTIAQHFSGNHTVAFLELFNEPTDYNGKLGNLSWEQWKTLNEELIQLIRSYDNHSIPLVAGFDWAYDLTPLHYAPVHAEGIGYVTHPYPHKRTPPYVPKWEEDFGFAANKYPVIATEIGFTLGDGSIKDNGDYGKAIIQYLEGKGISWMWWVYDPQWTPGMIESWNTFKLTDCGKFFEKAAKGEINK</sequence>
<dbReference type="InterPro" id="IPR017853">
    <property type="entry name" value="GH"/>
</dbReference>
<dbReference type="InterPro" id="IPR001547">
    <property type="entry name" value="Glyco_hydro_5"/>
</dbReference>
<gene>
    <name evidence="6" type="ORF">FHX64_001886</name>
</gene>
<evidence type="ECO:0000256" key="4">
    <source>
        <dbReference type="SAM" id="SignalP"/>
    </source>
</evidence>
<feature type="signal peptide" evidence="4">
    <location>
        <begin position="1"/>
        <end position="21"/>
    </location>
</feature>
<dbReference type="GO" id="GO:0009251">
    <property type="term" value="P:glucan catabolic process"/>
    <property type="evidence" value="ECO:0007669"/>
    <property type="project" value="TreeGrafter"/>
</dbReference>
<evidence type="ECO:0000256" key="3">
    <source>
        <dbReference type="RuleBase" id="RU361153"/>
    </source>
</evidence>